<feature type="binding site" evidence="4">
    <location>
        <position position="72"/>
    </location>
    <ligand>
        <name>3-dehydroquinate</name>
        <dbReference type="ChEBI" id="CHEBI:32364"/>
    </ligand>
</feature>
<comment type="similarity">
    <text evidence="4">Belongs to the type-I 3-dehydroquinase family.</text>
</comment>
<evidence type="ECO:0000256" key="4">
    <source>
        <dbReference type="HAMAP-Rule" id="MF_00214"/>
    </source>
</evidence>
<dbReference type="AlphaFoldDB" id="A0A2A2HFJ3"/>
<keyword evidence="4" id="KW-0057">Aromatic amino acid biosynthesis</keyword>
<evidence type="ECO:0000313" key="5">
    <source>
        <dbReference type="EMBL" id="PAV08013.1"/>
    </source>
</evidence>
<protein>
    <recommendedName>
        <fullName evidence="4">3-dehydroquinate dehydratase</fullName>
        <shortName evidence="4">3-dehydroquinase</shortName>
        <ecNumber evidence="4">4.2.1.10</ecNumber>
    </recommendedName>
    <alternativeName>
        <fullName evidence="4">Type I DHQase</fullName>
    </alternativeName>
    <alternativeName>
        <fullName evidence="4">Type I dehydroquinase</fullName>
        <shortName evidence="4">DHQ1</shortName>
    </alternativeName>
</protein>
<comment type="subunit">
    <text evidence="4">Homodimer.</text>
</comment>
<dbReference type="RefSeq" id="WP_095608077.1">
    <property type="nucleotide sequence ID" value="NZ_LMVN01000003.1"/>
</dbReference>
<comment type="function">
    <text evidence="4">Involved in the third step of the chorismate pathway, which leads to the biosynthesis of aromatic amino acids. Catalyzes the cis-dehydration of 3-dehydroquinate (DHQ) and introduces the first double bond of the aromatic ring to yield 3-dehydroshikimate.</text>
</comment>
<dbReference type="Proteomes" id="UP000246004">
    <property type="component" value="Unassembled WGS sequence"/>
</dbReference>
<feature type="binding site" evidence="4">
    <location>
        <position position="13"/>
    </location>
    <ligand>
        <name>3-dehydroquinate</name>
        <dbReference type="ChEBI" id="CHEBI:32364"/>
    </ligand>
</feature>
<keyword evidence="7" id="KW-1185">Reference proteome</keyword>
<dbReference type="PANTHER" id="PTHR43699:SF1">
    <property type="entry name" value="3-DEHYDROQUINATE DEHYDRATASE"/>
    <property type="match status" value="1"/>
</dbReference>
<dbReference type="EMBL" id="LWMS01000010">
    <property type="protein sequence ID" value="PWL08744.1"/>
    <property type="molecule type" value="Genomic_DNA"/>
</dbReference>
<evidence type="ECO:0000313" key="8">
    <source>
        <dbReference type="Proteomes" id="UP000246004"/>
    </source>
</evidence>
<gene>
    <name evidence="4 6" type="primary">aroD</name>
    <name evidence="5" type="ORF">ASJ82_05035</name>
    <name evidence="6" type="ORF">MSCUN_04580</name>
</gene>
<feature type="binding site" evidence="4">
    <location>
        <position position="213"/>
    </location>
    <ligand>
        <name>3-dehydroquinate</name>
        <dbReference type="ChEBI" id="CHEBI:32364"/>
    </ligand>
</feature>
<evidence type="ECO:0000256" key="3">
    <source>
        <dbReference type="ARBA" id="ARBA00023270"/>
    </source>
</evidence>
<dbReference type="OrthoDB" id="34329at2157"/>
<dbReference type="Gene3D" id="3.20.20.70">
    <property type="entry name" value="Aldolase class I"/>
    <property type="match status" value="1"/>
</dbReference>
<feature type="active site" description="Schiff-base intermediate with substrate" evidence="4">
    <location>
        <position position="153"/>
    </location>
</feature>
<evidence type="ECO:0000256" key="1">
    <source>
        <dbReference type="ARBA" id="ARBA00001864"/>
    </source>
</evidence>
<organism evidence="5 7">
    <name type="scientific">Methanosphaera cuniculi</name>
    <dbReference type="NCBI Taxonomy" id="1077256"/>
    <lineage>
        <taxon>Archaea</taxon>
        <taxon>Methanobacteriati</taxon>
        <taxon>Methanobacteriota</taxon>
        <taxon>Methanomada group</taxon>
        <taxon>Methanobacteria</taxon>
        <taxon>Methanobacteriales</taxon>
        <taxon>Methanobacteriaceae</taxon>
        <taxon>Methanosphaera</taxon>
    </lineage>
</organism>
<reference evidence="6 8" key="1">
    <citation type="submission" date="2016-04" db="EMBL/GenBank/DDBJ databases">
        <title>Genome sequence of Methanosphaera cuniculi DSM 4103.</title>
        <authorList>
            <person name="Poehlein A."/>
            <person name="Seedorf H."/>
            <person name="Daniel R."/>
        </authorList>
    </citation>
    <scope>NUCLEOTIDE SEQUENCE [LARGE SCALE GENOMIC DNA]</scope>
    <source>
        <strain evidence="6 8">DSM 4103</strain>
    </source>
</reference>
<comment type="pathway">
    <text evidence="4">Metabolic intermediate biosynthesis; chorismate biosynthesis; chorismate from D-erythrose 4-phosphate and phosphoenolpyruvate: step 3/7.</text>
</comment>
<dbReference type="UniPathway" id="UPA00053">
    <property type="reaction ID" value="UER00086"/>
</dbReference>
<keyword evidence="2 4" id="KW-0456">Lyase</keyword>
<dbReference type="HAMAP" id="MF_00214">
    <property type="entry name" value="AroD"/>
    <property type="match status" value="1"/>
</dbReference>
<keyword evidence="3 4" id="KW-0704">Schiff base</keyword>
<dbReference type="InterPro" id="IPR013785">
    <property type="entry name" value="Aldolase_TIM"/>
</dbReference>
<dbReference type="Pfam" id="PF01487">
    <property type="entry name" value="DHquinase_I"/>
    <property type="match status" value="1"/>
</dbReference>
<feature type="active site" description="Proton donor/acceptor" evidence="4">
    <location>
        <position position="127"/>
    </location>
</feature>
<evidence type="ECO:0000313" key="7">
    <source>
        <dbReference type="Proteomes" id="UP000217528"/>
    </source>
</evidence>
<dbReference type="EMBL" id="LMVN01000003">
    <property type="protein sequence ID" value="PAV08013.1"/>
    <property type="molecule type" value="Genomic_DNA"/>
</dbReference>
<sequence length="228" mass="25819">MEGFTINTGVCGSIIKENKEEILETLKTMNLDNVDYIELRVDTIKNVTSTMVHDIIIEIQNYTDKPIILTNRTEDEGGYFKGSDDERIKILCDNAPLVEYTDIEYMTKPELRNQVIDAANKTIISYHNFDKTPEKQYLKNIINEASDIGVIPKIAVKPHTLEDTYIILQLMMEHDNLVAISMDKLGTYTRIIGPIMGSPITYASIEETSAPGQLDTKQTTQIIKKLKS</sequence>
<keyword evidence="4" id="KW-0028">Amino-acid biosynthesis</keyword>
<evidence type="ECO:0000256" key="2">
    <source>
        <dbReference type="ARBA" id="ARBA00023239"/>
    </source>
</evidence>
<comment type="catalytic activity">
    <reaction evidence="1 4">
        <text>3-dehydroquinate = 3-dehydroshikimate + H2O</text>
        <dbReference type="Rhea" id="RHEA:21096"/>
        <dbReference type="ChEBI" id="CHEBI:15377"/>
        <dbReference type="ChEBI" id="CHEBI:16630"/>
        <dbReference type="ChEBI" id="CHEBI:32364"/>
        <dbReference type="EC" id="4.2.1.10"/>
    </reaction>
</comment>
<dbReference type="PANTHER" id="PTHR43699">
    <property type="entry name" value="3-DEHYDROQUINATE DEHYDRATASE"/>
    <property type="match status" value="1"/>
</dbReference>
<reference evidence="5 7" key="2">
    <citation type="journal article" date="2017" name="BMC Genomics">
        <title>Genomic analysis of methanogenic archaea reveals a shift towards energy conservation.</title>
        <authorList>
            <person name="Gilmore S.P."/>
            <person name="Henske J.K."/>
            <person name="Sexton J.A."/>
            <person name="Solomon K.V."/>
            <person name="Seppala S."/>
            <person name="Yoo J.I."/>
            <person name="Huyett L.M."/>
            <person name="Pressman A."/>
            <person name="Cogan J.Z."/>
            <person name="Kivenson V."/>
            <person name="Peng X."/>
            <person name="Tan Y."/>
            <person name="Valentine D.L."/>
            <person name="O'Malley M.A."/>
        </authorList>
    </citation>
    <scope>NUCLEOTIDE SEQUENCE [LARGE SCALE GENOMIC DNA]</scope>
    <source>
        <strain evidence="5 7">1R-7</strain>
    </source>
</reference>
<feature type="binding site" evidence="4">
    <location>
        <begin position="38"/>
        <end position="40"/>
    </location>
    <ligand>
        <name>3-dehydroquinate</name>
        <dbReference type="ChEBI" id="CHEBI:32364"/>
    </ligand>
</feature>
<feature type="binding site" evidence="4">
    <location>
        <position position="209"/>
    </location>
    <ligand>
        <name>3-dehydroquinate</name>
        <dbReference type="ChEBI" id="CHEBI:32364"/>
    </ligand>
</feature>
<dbReference type="GO" id="GO:0003855">
    <property type="term" value="F:3-dehydroquinate dehydratase activity"/>
    <property type="evidence" value="ECO:0007669"/>
    <property type="project" value="UniProtKB-UniRule"/>
</dbReference>
<dbReference type="InterPro" id="IPR050146">
    <property type="entry name" value="Type-I_3-dehydroquinase"/>
</dbReference>
<accession>A0A2A2HFJ3</accession>
<dbReference type="SUPFAM" id="SSF51569">
    <property type="entry name" value="Aldolase"/>
    <property type="match status" value="1"/>
</dbReference>
<evidence type="ECO:0000313" key="6">
    <source>
        <dbReference type="EMBL" id="PWL08744.1"/>
    </source>
</evidence>
<dbReference type="CDD" id="cd00502">
    <property type="entry name" value="DHQase_I"/>
    <property type="match status" value="1"/>
</dbReference>
<proteinExistence type="inferred from homology"/>
<dbReference type="GO" id="GO:0009423">
    <property type="term" value="P:chorismate biosynthetic process"/>
    <property type="evidence" value="ECO:0007669"/>
    <property type="project" value="UniProtKB-UniRule"/>
</dbReference>
<dbReference type="EC" id="4.2.1.10" evidence="4"/>
<dbReference type="Proteomes" id="UP000217528">
    <property type="component" value="Unassembled WGS sequence"/>
</dbReference>
<dbReference type="GO" id="GO:0046279">
    <property type="term" value="P:3,4-dihydroxybenzoate biosynthetic process"/>
    <property type="evidence" value="ECO:0007669"/>
    <property type="project" value="TreeGrafter"/>
</dbReference>
<dbReference type="GO" id="GO:0008652">
    <property type="term" value="P:amino acid biosynthetic process"/>
    <property type="evidence" value="ECO:0007669"/>
    <property type="project" value="UniProtKB-KW"/>
</dbReference>
<name>A0A2A2HFJ3_9EURY</name>
<dbReference type="InterPro" id="IPR001381">
    <property type="entry name" value="DHquinase_I"/>
</dbReference>
<comment type="caution">
    <text evidence="5">The sequence shown here is derived from an EMBL/GenBank/DDBJ whole genome shotgun (WGS) entry which is preliminary data.</text>
</comment>
<dbReference type="GO" id="GO:0009073">
    <property type="term" value="P:aromatic amino acid family biosynthetic process"/>
    <property type="evidence" value="ECO:0007669"/>
    <property type="project" value="UniProtKB-KW"/>
</dbReference>
<feature type="binding site" evidence="4">
    <location>
        <position position="190"/>
    </location>
    <ligand>
        <name>3-dehydroquinate</name>
        <dbReference type="ChEBI" id="CHEBI:32364"/>
    </ligand>
</feature>
<dbReference type="NCBIfam" id="TIGR01093">
    <property type="entry name" value="aroD"/>
    <property type="match status" value="1"/>
</dbReference>